<dbReference type="Proteomes" id="UP000238326">
    <property type="component" value="Unassembled WGS sequence"/>
</dbReference>
<dbReference type="AlphaFoldDB" id="A0A2S9KG54"/>
<evidence type="ECO:0000313" key="3">
    <source>
        <dbReference type="Proteomes" id="UP000238326"/>
    </source>
</evidence>
<evidence type="ECO:0000256" key="1">
    <source>
        <dbReference type="SAM" id="SignalP"/>
    </source>
</evidence>
<comment type="caution">
    <text evidence="2">The sequence shown here is derived from an EMBL/GenBank/DDBJ whole genome shotgun (WGS) entry which is preliminary data.</text>
</comment>
<proteinExistence type="predicted"/>
<dbReference type="PROSITE" id="PS51257">
    <property type="entry name" value="PROKAR_LIPOPROTEIN"/>
    <property type="match status" value="1"/>
</dbReference>
<dbReference type="EMBL" id="PVLR01000015">
    <property type="protein sequence ID" value="PRD69404.1"/>
    <property type="molecule type" value="Genomic_DNA"/>
</dbReference>
<reference evidence="2 3" key="1">
    <citation type="submission" date="2018-03" db="EMBL/GenBank/DDBJ databases">
        <title>Comparative genomics illustrates the genes involved in a hyperalkaliphilic mechanisms of Serpentinomonas isolated from highly-alkaline calcium-rich serpentinized springs.</title>
        <authorList>
            <person name="Suzuki S."/>
            <person name="Ishii S."/>
            <person name="Walworth N."/>
            <person name="Bird L."/>
            <person name="Kuenen J.G."/>
            <person name="Nealson K.H."/>
        </authorList>
    </citation>
    <scope>NUCLEOTIDE SEQUENCE [LARGE SCALE GENOMIC DNA]</scope>
    <source>
        <strain evidence="2 3">83</strain>
    </source>
</reference>
<feature type="signal peptide" evidence="1">
    <location>
        <begin position="1"/>
        <end position="21"/>
    </location>
</feature>
<evidence type="ECO:0000313" key="2">
    <source>
        <dbReference type="EMBL" id="PRD69404.1"/>
    </source>
</evidence>
<accession>A0A2S9KG54</accession>
<organism evidence="2 3">
    <name type="scientific">Malikia spinosa</name>
    <dbReference type="NCBI Taxonomy" id="86180"/>
    <lineage>
        <taxon>Bacteria</taxon>
        <taxon>Pseudomonadati</taxon>
        <taxon>Pseudomonadota</taxon>
        <taxon>Betaproteobacteria</taxon>
        <taxon>Burkholderiales</taxon>
        <taxon>Comamonadaceae</taxon>
        <taxon>Malikia</taxon>
    </lineage>
</organism>
<feature type="chain" id="PRO_5015786008" evidence="1">
    <location>
        <begin position="22"/>
        <end position="198"/>
    </location>
</feature>
<sequence length="198" mass="21881">MKPKLLLLSLAAGLAILTGCAGPQVTDYAAEQPALDLRRYFDGPVEAHGMFQDRGGAVVKRFTVRMEGRWEGEQGVLDEHFLYSDGTRERRIWRLTHHGNGRYTGRADDVVGEANGQVAGNAFRWAYTLKLPVDGKTYEVQFDDWMYLIDQQVMLNRATMSKFGLRLGEVTLSFYKPVSLAAAQAEPAAAAAPTGVAR</sequence>
<dbReference type="OrthoDB" id="5296954at2"/>
<keyword evidence="1" id="KW-0732">Signal</keyword>
<protein>
    <submittedName>
        <fullName evidence="2">DUF3833 domain-containing protein</fullName>
    </submittedName>
</protein>
<keyword evidence="3" id="KW-1185">Reference proteome</keyword>
<dbReference type="Pfam" id="PF12915">
    <property type="entry name" value="DUF3833"/>
    <property type="match status" value="1"/>
</dbReference>
<name>A0A2S9KG54_9BURK</name>
<dbReference type="InterPro" id="IPR024409">
    <property type="entry name" value="DUF3833"/>
</dbReference>
<gene>
    <name evidence="2" type="ORF">C6P61_05745</name>
</gene>
<dbReference type="RefSeq" id="WP_105728981.1">
    <property type="nucleotide sequence ID" value="NZ_PVLR01000015.1"/>
</dbReference>